<name>B7PB84_IXOSC</name>
<dbReference type="EnsemblMetazoa" id="ISCW002751-RA">
    <property type="protein sequence ID" value="ISCW002751-PA"/>
    <property type="gene ID" value="ISCW002751"/>
</dbReference>
<reference evidence="1 3" key="1">
    <citation type="submission" date="2008-03" db="EMBL/GenBank/DDBJ databases">
        <title>Annotation of Ixodes scapularis.</title>
        <authorList>
            <consortium name="Ixodes scapularis Genome Project Consortium"/>
            <person name="Caler E."/>
            <person name="Hannick L.I."/>
            <person name="Bidwell S."/>
            <person name="Joardar V."/>
            <person name="Thiagarajan M."/>
            <person name="Amedeo P."/>
            <person name="Galinsky K.J."/>
            <person name="Schobel S."/>
            <person name="Inman J."/>
            <person name="Hostetler J."/>
            <person name="Miller J."/>
            <person name="Hammond M."/>
            <person name="Megy K."/>
            <person name="Lawson D."/>
            <person name="Kodira C."/>
            <person name="Sutton G."/>
            <person name="Meyer J."/>
            <person name="Hill C.A."/>
            <person name="Birren B."/>
            <person name="Nene V."/>
            <person name="Collins F."/>
            <person name="Alarcon-Chaidez F."/>
            <person name="Wikel S."/>
            <person name="Strausberg R."/>
        </authorList>
    </citation>
    <scope>NUCLEOTIDE SEQUENCE [LARGE SCALE GENOMIC DNA]</scope>
    <source>
        <strain evidence="3">Wikel</strain>
        <strain evidence="1">Wikel colony</strain>
    </source>
</reference>
<dbReference type="HOGENOM" id="CLU_2725003_0_0_1"/>
<keyword evidence="3" id="KW-1185">Reference proteome</keyword>
<accession>B7PB84</accession>
<proteinExistence type="predicted"/>
<protein>
    <submittedName>
        <fullName evidence="1 2">Uncharacterized protein</fullName>
    </submittedName>
</protein>
<dbReference type="EMBL" id="ABJB010442182">
    <property type="status" value="NOT_ANNOTATED_CDS"/>
    <property type="molecule type" value="Genomic_DNA"/>
</dbReference>
<evidence type="ECO:0000313" key="3">
    <source>
        <dbReference type="Proteomes" id="UP000001555"/>
    </source>
</evidence>
<organism>
    <name type="scientific">Ixodes scapularis</name>
    <name type="common">Black-legged tick</name>
    <name type="synonym">Deer tick</name>
    <dbReference type="NCBI Taxonomy" id="6945"/>
    <lineage>
        <taxon>Eukaryota</taxon>
        <taxon>Metazoa</taxon>
        <taxon>Ecdysozoa</taxon>
        <taxon>Arthropoda</taxon>
        <taxon>Chelicerata</taxon>
        <taxon>Arachnida</taxon>
        <taxon>Acari</taxon>
        <taxon>Parasitiformes</taxon>
        <taxon>Ixodida</taxon>
        <taxon>Ixodoidea</taxon>
        <taxon>Ixodidae</taxon>
        <taxon>Ixodinae</taxon>
        <taxon>Ixodes</taxon>
    </lineage>
</organism>
<dbReference type="InParanoid" id="B7PB84"/>
<dbReference type="VEuPathDB" id="VectorBase:ISCW002751"/>
<gene>
    <name evidence="1" type="ORF">IscW_ISCW002751</name>
</gene>
<dbReference type="Proteomes" id="UP000001555">
    <property type="component" value="Unassembled WGS sequence"/>
</dbReference>
<reference evidence="2" key="2">
    <citation type="submission" date="2020-05" db="UniProtKB">
        <authorList>
            <consortium name="EnsemblMetazoa"/>
        </authorList>
    </citation>
    <scope>IDENTIFICATION</scope>
    <source>
        <strain evidence="2">wikel</strain>
    </source>
</reference>
<sequence>MCEFFLYNVQYPLPAPKGILGTDCIDPRALPFCCIICTRLPLLPARTSAARACVACGSHVGSLQCSGLGRGT</sequence>
<evidence type="ECO:0000313" key="1">
    <source>
        <dbReference type="EMBL" id="EEC03856.1"/>
    </source>
</evidence>
<dbReference type="AlphaFoldDB" id="B7PB84"/>
<dbReference type="EMBL" id="DS674794">
    <property type="protein sequence ID" value="EEC03856.1"/>
    <property type="molecule type" value="Genomic_DNA"/>
</dbReference>
<evidence type="ECO:0000313" key="2">
    <source>
        <dbReference type="EnsemblMetazoa" id="ISCW002751-PA"/>
    </source>
</evidence>
<dbReference type="PaxDb" id="6945-B7PB84"/>